<gene>
    <name evidence="1" type="ORF">SAMN04488136_11011</name>
</gene>
<proteinExistence type="predicted"/>
<organism evidence="1 2">
    <name type="scientific">Vibrio xiamenensis</name>
    <dbReference type="NCBI Taxonomy" id="861298"/>
    <lineage>
        <taxon>Bacteria</taxon>
        <taxon>Pseudomonadati</taxon>
        <taxon>Pseudomonadota</taxon>
        <taxon>Gammaproteobacteria</taxon>
        <taxon>Vibrionales</taxon>
        <taxon>Vibrionaceae</taxon>
        <taxon>Vibrio</taxon>
    </lineage>
</organism>
<dbReference type="AlphaFoldDB" id="A0A1G8AC07"/>
<reference evidence="2" key="1">
    <citation type="submission" date="2016-10" db="EMBL/GenBank/DDBJ databases">
        <authorList>
            <person name="Varghese N."/>
            <person name="Submissions S."/>
        </authorList>
    </citation>
    <scope>NUCLEOTIDE SEQUENCE [LARGE SCALE GENOMIC DNA]</scope>
    <source>
        <strain evidence="2">CGMCC 1.10228</strain>
    </source>
</reference>
<dbReference type="OrthoDB" id="5900364at2"/>
<name>A0A1G8AC07_9VIBR</name>
<dbReference type="STRING" id="861298.SAMN04488136_11011"/>
<evidence type="ECO:0000313" key="2">
    <source>
        <dbReference type="Proteomes" id="UP000198854"/>
    </source>
</evidence>
<evidence type="ECO:0000313" key="1">
    <source>
        <dbReference type="EMBL" id="SDH17870.1"/>
    </source>
</evidence>
<sequence>MPVLNAHSSVQDVWENLCTLNGLKLVKIDDGKPDLKTGKPCPFAHFSSFHYQAVSPQLATSRFHYISLSDYGFVAIFERFKQPVSRAPPPFLVT</sequence>
<protein>
    <submittedName>
        <fullName evidence="1">Uncharacterized protein</fullName>
    </submittedName>
</protein>
<accession>A0A1G8AC07</accession>
<dbReference type="RefSeq" id="WP_143015611.1">
    <property type="nucleotide sequence ID" value="NZ_FNDD01000010.1"/>
</dbReference>
<dbReference type="EMBL" id="FNDD01000010">
    <property type="protein sequence ID" value="SDH17870.1"/>
    <property type="molecule type" value="Genomic_DNA"/>
</dbReference>
<dbReference type="Proteomes" id="UP000198854">
    <property type="component" value="Unassembled WGS sequence"/>
</dbReference>
<keyword evidence="2" id="KW-1185">Reference proteome</keyword>